<feature type="compositionally biased region" description="Polar residues" evidence="1">
    <location>
        <begin position="811"/>
        <end position="826"/>
    </location>
</feature>
<feature type="region of interest" description="Disordered" evidence="1">
    <location>
        <begin position="756"/>
        <end position="905"/>
    </location>
</feature>
<feature type="compositionally biased region" description="Polar residues" evidence="1">
    <location>
        <begin position="21"/>
        <end position="33"/>
    </location>
</feature>
<feature type="domain" description="PH" evidence="2">
    <location>
        <begin position="286"/>
        <end position="398"/>
    </location>
</feature>
<feature type="compositionally biased region" description="Low complexity" evidence="1">
    <location>
        <begin position="112"/>
        <end position="127"/>
    </location>
</feature>
<dbReference type="PANTHER" id="PTHR11243">
    <property type="entry name" value="GROWTH FACTOR RECEPTOR-BOUND PROTEIN"/>
    <property type="match status" value="1"/>
</dbReference>
<name>A0A7R9FR88_9CRUS</name>
<dbReference type="InterPro" id="IPR001849">
    <property type="entry name" value="PH_domain"/>
</dbReference>
<evidence type="ECO:0000259" key="3">
    <source>
        <dbReference type="PROSITE" id="PS50200"/>
    </source>
</evidence>
<feature type="region of interest" description="Disordered" evidence="1">
    <location>
        <begin position="511"/>
        <end position="699"/>
    </location>
</feature>
<keyword evidence="5" id="KW-1185">Reference proteome</keyword>
<dbReference type="OrthoDB" id="6235964at2759"/>
<feature type="region of interest" description="Disordered" evidence="1">
    <location>
        <begin position="717"/>
        <end position="739"/>
    </location>
</feature>
<dbReference type="EMBL" id="LR903507">
    <property type="protein sequence ID" value="CAD7251972.1"/>
    <property type="molecule type" value="Genomic_DNA"/>
</dbReference>
<protein>
    <submittedName>
        <fullName evidence="4">Uncharacterized protein</fullName>
    </submittedName>
</protein>
<dbReference type="InterPro" id="IPR029071">
    <property type="entry name" value="Ubiquitin-like_domsf"/>
</dbReference>
<dbReference type="SMART" id="SM00233">
    <property type="entry name" value="PH"/>
    <property type="match status" value="1"/>
</dbReference>
<dbReference type="SMART" id="SM00314">
    <property type="entry name" value="RA"/>
    <property type="match status" value="1"/>
</dbReference>
<feature type="compositionally biased region" description="Pro residues" evidence="1">
    <location>
        <begin position="634"/>
        <end position="643"/>
    </location>
</feature>
<dbReference type="CDD" id="cd16138">
    <property type="entry name" value="RA_MRL_MIG10"/>
    <property type="match status" value="1"/>
</dbReference>
<dbReference type="PANTHER" id="PTHR11243:SF23">
    <property type="entry name" value="LD06925P"/>
    <property type="match status" value="1"/>
</dbReference>
<dbReference type="InterPro" id="IPR039665">
    <property type="entry name" value="PH_APBB1IP"/>
</dbReference>
<dbReference type="InterPro" id="IPR011993">
    <property type="entry name" value="PH-like_dom_sf"/>
</dbReference>
<organism evidence="4">
    <name type="scientific">Darwinula stevensoni</name>
    <dbReference type="NCBI Taxonomy" id="69355"/>
    <lineage>
        <taxon>Eukaryota</taxon>
        <taxon>Metazoa</taxon>
        <taxon>Ecdysozoa</taxon>
        <taxon>Arthropoda</taxon>
        <taxon>Crustacea</taxon>
        <taxon>Oligostraca</taxon>
        <taxon>Ostracoda</taxon>
        <taxon>Podocopa</taxon>
        <taxon>Podocopida</taxon>
        <taxon>Darwinulocopina</taxon>
        <taxon>Darwinuloidea</taxon>
        <taxon>Darwinulidae</taxon>
        <taxon>Darwinula</taxon>
    </lineage>
</organism>
<feature type="compositionally biased region" description="Basic and acidic residues" evidence="1">
    <location>
        <begin position="511"/>
        <end position="521"/>
    </location>
</feature>
<dbReference type="Gene3D" id="3.10.20.90">
    <property type="entry name" value="Phosphatidylinositol 3-kinase Catalytic Subunit, Chain A, domain 1"/>
    <property type="match status" value="1"/>
</dbReference>
<feature type="region of interest" description="Disordered" evidence="1">
    <location>
        <begin position="934"/>
        <end position="981"/>
    </location>
</feature>
<dbReference type="PROSITE" id="PS50200">
    <property type="entry name" value="RA"/>
    <property type="match status" value="1"/>
</dbReference>
<dbReference type="SUPFAM" id="SSF50729">
    <property type="entry name" value="PH domain-like"/>
    <property type="match status" value="1"/>
</dbReference>
<feature type="compositionally biased region" description="Pro residues" evidence="1">
    <location>
        <begin position="758"/>
        <end position="769"/>
    </location>
</feature>
<dbReference type="PROSITE" id="PS50003">
    <property type="entry name" value="PH_DOMAIN"/>
    <property type="match status" value="1"/>
</dbReference>
<proteinExistence type="predicted"/>
<reference evidence="4" key="1">
    <citation type="submission" date="2020-11" db="EMBL/GenBank/DDBJ databases">
        <authorList>
            <person name="Tran Van P."/>
        </authorList>
    </citation>
    <scope>NUCLEOTIDE SEQUENCE</scope>
</reference>
<evidence type="ECO:0000256" key="1">
    <source>
        <dbReference type="SAM" id="MobiDB-lite"/>
    </source>
</evidence>
<evidence type="ECO:0000313" key="4">
    <source>
        <dbReference type="EMBL" id="CAD7251972.1"/>
    </source>
</evidence>
<dbReference type="GO" id="GO:0007165">
    <property type="term" value="P:signal transduction"/>
    <property type="evidence" value="ECO:0007669"/>
    <property type="project" value="InterPro"/>
</dbReference>
<dbReference type="EMBL" id="CAJPEV010003990">
    <property type="protein sequence ID" value="CAG0900949.1"/>
    <property type="molecule type" value="Genomic_DNA"/>
</dbReference>
<dbReference type="InterPro" id="IPR000159">
    <property type="entry name" value="RA_dom"/>
</dbReference>
<feature type="region of interest" description="Disordered" evidence="1">
    <location>
        <begin position="430"/>
        <end position="476"/>
    </location>
</feature>
<evidence type="ECO:0000313" key="5">
    <source>
        <dbReference type="Proteomes" id="UP000677054"/>
    </source>
</evidence>
<dbReference type="CDD" id="cd01259">
    <property type="entry name" value="PH_APBB1IP"/>
    <property type="match status" value="1"/>
</dbReference>
<dbReference type="Pfam" id="PF00169">
    <property type="entry name" value="PH"/>
    <property type="match status" value="1"/>
</dbReference>
<feature type="compositionally biased region" description="Basic and acidic residues" evidence="1">
    <location>
        <begin position="63"/>
        <end position="77"/>
    </location>
</feature>
<evidence type="ECO:0000259" key="2">
    <source>
        <dbReference type="PROSITE" id="PS50003"/>
    </source>
</evidence>
<sequence>MGELSALETQFEKELGYKPGSKTSSQANSSGTESHYGAPHTTPQVHHVNGRPQVSRPQGLDLHGMRTEGNEGNRTESPDADSAFSDNVSMLSSESSTSSGGSGGNGNGNGNGSSQTPQRPTQPLTPSKVPEISEMARVKAEKIRLALEKIKEANVKKLFVKVFGADGGSKSLLVDEKMSVGHVMRLLADKNHIRLDPKWGLVEHLPHLLMERAYEDHENLVENLLMWTRDSKNRLYFMERREKNALFCQPEMFLLGTSSSQRDRILDEESRTALLEEFFAGSGVGVPEVEGYLFLKSEGKKVWRKHWCILRASGLYYSPKGSHRGRSSKDLVCLATFEVNQVYYGVGWKRKYKAPSEFCFALKHPQLQAKSAKYIKYLCAEDSTSLHQWVTGIRIAKFGHQLVSNYRKLMDDMTQEDIDRLAQERGFSMALPPSVPTMNGSPASQMSSGTSRRSSSSSSGCMSERSSASTPTAEQGFECEFAGPMGTIKRKPSMAPRLPLTVTTRMLVKESGMDSVPRESPESPPEAGNADGEADFPPPPPEAFMALPGALLGAGSEESLPPPPSPMMKQSTSLDSLPPPPPPETSTCDGKLYDTCSQRRATSEEPYFSLVKLRKQHSMRVEPSPSSQSVPKRPAYPQPPPKPSLLSMTSPRKTAAKGRKISFKESPTEIEPPSTQKPVFLREAGRGSLRQQQSATPPRAFLKDLQRVMQKKWQVAQKLKQENRNSPYEVMGFRDPNGSDVDDAYVHVGRWIYEHYGGPPPEILPPQPRESPSQPGPTYGGHPGSPGEHPSTSYGPASSHYGPPSRYHPPHQNQVYDQSGPATSAHQIYGVLPSQYGSQPIYMPGHQALPSQTYGTVPIQPRHGQSSQIYSIPPRSTPTPVSTGDTRYSIPPPASEPIPYYNPDQWSRNTMPPEYYGQASTSCVYEPLRPVDSVITPRHAPGLYRQTSFGTGDGIRMSQRKRPPPPPPKRSETTHLSVRQP</sequence>
<feature type="compositionally biased region" description="Gly residues" evidence="1">
    <location>
        <begin position="100"/>
        <end position="111"/>
    </location>
</feature>
<dbReference type="Pfam" id="PF21989">
    <property type="entry name" value="RA_2"/>
    <property type="match status" value="1"/>
</dbReference>
<dbReference type="Gene3D" id="2.30.29.30">
    <property type="entry name" value="Pleckstrin-homology domain (PH domain)/Phosphotyrosine-binding domain (PTB)"/>
    <property type="match status" value="1"/>
</dbReference>
<feature type="compositionally biased region" description="Low complexity" evidence="1">
    <location>
        <begin position="444"/>
        <end position="469"/>
    </location>
</feature>
<feature type="region of interest" description="Disordered" evidence="1">
    <location>
        <begin position="1"/>
        <end position="133"/>
    </location>
</feature>
<feature type="domain" description="Ras-associating" evidence="3">
    <location>
        <begin position="156"/>
        <end position="242"/>
    </location>
</feature>
<accession>A0A7R9FR88</accession>
<dbReference type="AlphaFoldDB" id="A0A7R9FR88"/>
<dbReference type="Proteomes" id="UP000677054">
    <property type="component" value="Unassembled WGS sequence"/>
</dbReference>
<dbReference type="SUPFAM" id="SSF54236">
    <property type="entry name" value="Ubiquitin-like"/>
    <property type="match status" value="1"/>
</dbReference>
<gene>
    <name evidence="4" type="ORF">DSTB1V02_LOCUS11733</name>
</gene>
<dbReference type="InterPro" id="IPR039664">
    <property type="entry name" value="GRB/APBB1IP"/>
</dbReference>